<sequence length="162" mass="17376">MTAFPLVRFAAAVLLLGSVSLADAPAAKPAVEKDQATLDKEFAAKLTNVKLVGSFTMGEGEPRKDSYTILRAARGEGDEWVITAKIEYKGLALPLEMKLPVKWAGDTPVISLTNKVIPGFGTFTARVMFYGDEYAGTWSGGNHGGLMWGKIVKIADEPAKTK</sequence>
<reference evidence="2 3" key="1">
    <citation type="submission" date="2020-10" db="EMBL/GenBank/DDBJ databases">
        <title>Wide distribution of Phycisphaera-like planctomycetes from WD2101 soil group in peatlands and genome analysis of the first cultivated representative.</title>
        <authorList>
            <person name="Dedysh S.N."/>
            <person name="Beletsky A.V."/>
            <person name="Ivanova A."/>
            <person name="Kulichevskaya I.S."/>
            <person name="Suzina N.E."/>
            <person name="Philippov D.A."/>
            <person name="Rakitin A.L."/>
            <person name="Mardanov A.V."/>
            <person name="Ravin N.V."/>
        </authorList>
    </citation>
    <scope>NUCLEOTIDE SEQUENCE [LARGE SCALE GENOMIC DNA]</scope>
    <source>
        <strain evidence="2 3">M1803</strain>
    </source>
</reference>
<keyword evidence="1" id="KW-0732">Signal</keyword>
<gene>
    <name evidence="2" type="ORF">IPV69_19975</name>
</gene>
<dbReference type="AlphaFoldDB" id="A0A7M2WVJ1"/>
<dbReference type="Proteomes" id="UP000593765">
    <property type="component" value="Chromosome"/>
</dbReference>
<dbReference type="RefSeq" id="WP_206291486.1">
    <property type="nucleotide sequence ID" value="NZ_CP063458.1"/>
</dbReference>
<evidence type="ECO:0000313" key="3">
    <source>
        <dbReference type="Proteomes" id="UP000593765"/>
    </source>
</evidence>
<dbReference type="KEGG" id="hbs:IPV69_19975"/>
<evidence type="ECO:0000313" key="2">
    <source>
        <dbReference type="EMBL" id="QOV88500.1"/>
    </source>
</evidence>
<feature type="chain" id="PRO_5034388411" evidence="1">
    <location>
        <begin position="23"/>
        <end position="162"/>
    </location>
</feature>
<keyword evidence="3" id="KW-1185">Reference proteome</keyword>
<organism evidence="2 3">
    <name type="scientific">Humisphaera borealis</name>
    <dbReference type="NCBI Taxonomy" id="2807512"/>
    <lineage>
        <taxon>Bacteria</taxon>
        <taxon>Pseudomonadati</taxon>
        <taxon>Planctomycetota</taxon>
        <taxon>Phycisphaerae</taxon>
        <taxon>Tepidisphaerales</taxon>
        <taxon>Tepidisphaeraceae</taxon>
        <taxon>Humisphaera</taxon>
    </lineage>
</organism>
<protein>
    <submittedName>
        <fullName evidence="2">Uncharacterized protein</fullName>
    </submittedName>
</protein>
<dbReference type="EMBL" id="CP063458">
    <property type="protein sequence ID" value="QOV88500.1"/>
    <property type="molecule type" value="Genomic_DNA"/>
</dbReference>
<feature type="signal peptide" evidence="1">
    <location>
        <begin position="1"/>
        <end position="22"/>
    </location>
</feature>
<proteinExistence type="predicted"/>
<name>A0A7M2WVJ1_9BACT</name>
<accession>A0A7M2WVJ1</accession>
<evidence type="ECO:0000256" key="1">
    <source>
        <dbReference type="SAM" id="SignalP"/>
    </source>
</evidence>